<protein>
    <submittedName>
        <fullName evidence="2">Transcriptional regulator PadR-like family protein</fullName>
    </submittedName>
</protein>
<dbReference type="InterPro" id="IPR005149">
    <property type="entry name" value="Tscrpt_reg_PadR_N"/>
</dbReference>
<sequence length="118" mass="12442">MREPTFLVLAALADGPRHGYATIGEVSAMSGGRVNLRPGTLYGALDRLAGEGLVQVDHEEIVNGRLRRYYALTNEGAAVLAAQTERMRANAAEAERRLGVRTRHLPGSATVAGMAAGG</sequence>
<dbReference type="EMBL" id="FAOZ01000005">
    <property type="protein sequence ID" value="CUU55628.1"/>
    <property type="molecule type" value="Genomic_DNA"/>
</dbReference>
<dbReference type="InterPro" id="IPR052509">
    <property type="entry name" value="Metal_resp_DNA-bind_regulator"/>
</dbReference>
<keyword evidence="3" id="KW-1185">Reference proteome</keyword>
<dbReference type="PANTHER" id="PTHR33169:SF13">
    <property type="entry name" value="PADR-FAMILY TRANSCRIPTIONAL REGULATOR"/>
    <property type="match status" value="1"/>
</dbReference>
<reference evidence="3" key="1">
    <citation type="submission" date="2015-11" db="EMBL/GenBank/DDBJ databases">
        <authorList>
            <person name="Varghese N."/>
        </authorList>
    </citation>
    <scope>NUCLEOTIDE SEQUENCE [LARGE SCALE GENOMIC DNA]</scope>
    <source>
        <strain evidence="3">DSM 45899</strain>
    </source>
</reference>
<dbReference type="PANTHER" id="PTHR33169">
    <property type="entry name" value="PADR-FAMILY TRANSCRIPTIONAL REGULATOR"/>
    <property type="match status" value="1"/>
</dbReference>
<dbReference type="InterPro" id="IPR036388">
    <property type="entry name" value="WH-like_DNA-bd_sf"/>
</dbReference>
<evidence type="ECO:0000313" key="2">
    <source>
        <dbReference type="EMBL" id="CUU55628.1"/>
    </source>
</evidence>
<name>A0A0S4QLC7_9ACTN</name>
<dbReference type="Gene3D" id="1.10.10.10">
    <property type="entry name" value="Winged helix-like DNA-binding domain superfamily/Winged helix DNA-binding domain"/>
    <property type="match status" value="1"/>
</dbReference>
<evidence type="ECO:0000259" key="1">
    <source>
        <dbReference type="Pfam" id="PF03551"/>
    </source>
</evidence>
<organism evidence="2 3">
    <name type="scientific">Parafrankia irregularis</name>
    <dbReference type="NCBI Taxonomy" id="795642"/>
    <lineage>
        <taxon>Bacteria</taxon>
        <taxon>Bacillati</taxon>
        <taxon>Actinomycetota</taxon>
        <taxon>Actinomycetes</taxon>
        <taxon>Frankiales</taxon>
        <taxon>Frankiaceae</taxon>
        <taxon>Parafrankia</taxon>
    </lineage>
</organism>
<feature type="domain" description="Transcription regulator PadR N-terminal" evidence="1">
    <location>
        <begin position="8"/>
        <end position="81"/>
    </location>
</feature>
<accession>A0A0S4QLC7</accession>
<dbReference type="InterPro" id="IPR036390">
    <property type="entry name" value="WH_DNA-bd_sf"/>
</dbReference>
<dbReference type="Pfam" id="PF03551">
    <property type="entry name" value="PadR"/>
    <property type="match status" value="1"/>
</dbReference>
<dbReference type="AlphaFoldDB" id="A0A0S4QLC7"/>
<dbReference type="SUPFAM" id="SSF46785">
    <property type="entry name" value="Winged helix' DNA-binding domain"/>
    <property type="match status" value="1"/>
</dbReference>
<proteinExistence type="predicted"/>
<dbReference type="Proteomes" id="UP000198802">
    <property type="component" value="Unassembled WGS sequence"/>
</dbReference>
<gene>
    <name evidence="2" type="ORF">Ga0074812_105280</name>
</gene>
<evidence type="ECO:0000313" key="3">
    <source>
        <dbReference type="Proteomes" id="UP000198802"/>
    </source>
</evidence>